<feature type="chain" id="PRO_5008587370" description="Mesencephalic astrocyte-derived neurotrophic factor homolog" evidence="8">
    <location>
        <begin position="25"/>
        <end position="176"/>
    </location>
</feature>
<feature type="signal peptide" evidence="8">
    <location>
        <begin position="1"/>
        <end position="24"/>
    </location>
</feature>
<evidence type="ECO:0000259" key="9">
    <source>
        <dbReference type="Pfam" id="PF10208"/>
    </source>
</evidence>
<evidence type="ECO:0000256" key="3">
    <source>
        <dbReference type="ARBA" id="ARBA00014267"/>
    </source>
</evidence>
<dbReference type="GO" id="GO:0005783">
    <property type="term" value="C:endoplasmic reticulum"/>
    <property type="evidence" value="ECO:0007669"/>
    <property type="project" value="TreeGrafter"/>
</dbReference>
<evidence type="ECO:0000256" key="2">
    <source>
        <dbReference type="ARBA" id="ARBA00005617"/>
    </source>
</evidence>
<dbReference type="InterPro" id="IPR019345">
    <property type="entry name" value="ARMET_C"/>
</dbReference>
<dbReference type="FunFam" id="1.10.225.10:FF:000003">
    <property type="entry name" value="Mesencephalic astrocyte-derived neurotrophic factor"/>
    <property type="match status" value="1"/>
</dbReference>
<dbReference type="PANTHER" id="PTHR12990:SF5">
    <property type="entry name" value="MESENCEPHALIC ASTROCYTE-DERIVED NEUROTROPHIC FACTOR HOMOLOG"/>
    <property type="match status" value="1"/>
</dbReference>
<proteinExistence type="inferred from homology"/>
<evidence type="ECO:0000256" key="1">
    <source>
        <dbReference type="ARBA" id="ARBA00004613"/>
    </source>
</evidence>
<dbReference type="GO" id="GO:0031175">
    <property type="term" value="P:neuron projection development"/>
    <property type="evidence" value="ECO:0007669"/>
    <property type="project" value="TreeGrafter"/>
</dbReference>
<comment type="subcellular location">
    <subcellularLocation>
        <location evidence="1">Secreted</location>
    </subcellularLocation>
</comment>
<keyword evidence="5 8" id="KW-0732">Signal</keyword>
<dbReference type="InterPro" id="IPR045332">
    <property type="entry name" value="ARMET_N"/>
</dbReference>
<comment type="similarity">
    <text evidence="2">Belongs to the ARMET family.</text>
</comment>
<feature type="domain" description="ARMET N-terminal" evidence="10">
    <location>
        <begin position="29"/>
        <end position="125"/>
    </location>
</feature>
<keyword evidence="4" id="KW-0964">Secreted</keyword>
<dbReference type="InterPro" id="IPR036361">
    <property type="entry name" value="SAP_dom_sf"/>
</dbReference>
<sequence>MTSFKHLWLLAVYALCYIVSNTNSLKREDCEVCITVVERFTNSLTDEIKSSQKSIEDEFRKFCKTVKDDKEDRFCYYIGGKEDSATGILGDLSWPVKASMPADIVCSKLNKKDSQLCSLRYEKEIDLNEVDLKKLKVRDLKKILNKWNENCDGCLEKTDYIKRIEELKLIYAKTEL</sequence>
<dbReference type="GO" id="GO:0005615">
    <property type="term" value="C:extracellular space"/>
    <property type="evidence" value="ECO:0007669"/>
    <property type="project" value="TreeGrafter"/>
</dbReference>
<dbReference type="Pfam" id="PF10208">
    <property type="entry name" value="ARMET_C"/>
    <property type="match status" value="1"/>
</dbReference>
<dbReference type="GO" id="GO:0071542">
    <property type="term" value="P:dopaminergic neuron differentiation"/>
    <property type="evidence" value="ECO:0007669"/>
    <property type="project" value="TreeGrafter"/>
</dbReference>
<accession>A0A1B6LFH6</accession>
<evidence type="ECO:0000259" key="10">
    <source>
        <dbReference type="Pfam" id="PF20145"/>
    </source>
</evidence>
<protein>
    <recommendedName>
        <fullName evidence="3">Mesencephalic astrocyte-derived neurotrophic factor homolog</fullName>
    </recommendedName>
    <alternativeName>
        <fullName evidence="7">MANF/CDNF-like protein</fullName>
    </alternativeName>
</protein>
<evidence type="ECO:0000256" key="5">
    <source>
        <dbReference type="ARBA" id="ARBA00022729"/>
    </source>
</evidence>
<evidence type="ECO:0000256" key="8">
    <source>
        <dbReference type="SAM" id="SignalP"/>
    </source>
</evidence>
<dbReference type="Gene3D" id="1.10.225.10">
    <property type="entry name" value="Saposin-like"/>
    <property type="match status" value="1"/>
</dbReference>
<dbReference type="Pfam" id="PF20145">
    <property type="entry name" value="ARMET_N"/>
    <property type="match status" value="1"/>
</dbReference>
<keyword evidence="6" id="KW-1015">Disulfide bond</keyword>
<dbReference type="EMBL" id="GEBQ01017548">
    <property type="protein sequence ID" value="JAT22429.1"/>
    <property type="molecule type" value="Transcribed_RNA"/>
</dbReference>
<dbReference type="AlphaFoldDB" id="A0A1B6LFH6"/>
<dbReference type="InterPro" id="IPR045333">
    <property type="entry name" value="ARMET-like"/>
</dbReference>
<dbReference type="SUPFAM" id="SSF68906">
    <property type="entry name" value="SAP domain"/>
    <property type="match status" value="1"/>
</dbReference>
<evidence type="ECO:0000313" key="11">
    <source>
        <dbReference type="EMBL" id="JAT22429.1"/>
    </source>
</evidence>
<dbReference type="Gene3D" id="1.10.720.30">
    <property type="entry name" value="SAP domain"/>
    <property type="match status" value="1"/>
</dbReference>
<name>A0A1B6LFH6_9HEMI</name>
<feature type="domain" description="ARMET C-terminal" evidence="9">
    <location>
        <begin position="129"/>
        <end position="169"/>
    </location>
</feature>
<evidence type="ECO:0000256" key="7">
    <source>
        <dbReference type="ARBA" id="ARBA00032923"/>
    </source>
</evidence>
<gene>
    <name evidence="11" type="ORF">g.9062</name>
</gene>
<organism evidence="11">
    <name type="scientific">Graphocephala atropunctata</name>
    <dbReference type="NCBI Taxonomy" id="36148"/>
    <lineage>
        <taxon>Eukaryota</taxon>
        <taxon>Metazoa</taxon>
        <taxon>Ecdysozoa</taxon>
        <taxon>Arthropoda</taxon>
        <taxon>Hexapoda</taxon>
        <taxon>Insecta</taxon>
        <taxon>Pterygota</taxon>
        <taxon>Neoptera</taxon>
        <taxon>Paraneoptera</taxon>
        <taxon>Hemiptera</taxon>
        <taxon>Auchenorrhyncha</taxon>
        <taxon>Membracoidea</taxon>
        <taxon>Cicadellidae</taxon>
        <taxon>Cicadellinae</taxon>
        <taxon>Cicadellini</taxon>
        <taxon>Graphocephala</taxon>
    </lineage>
</organism>
<evidence type="ECO:0000256" key="4">
    <source>
        <dbReference type="ARBA" id="ARBA00022525"/>
    </source>
</evidence>
<reference evidence="11" key="1">
    <citation type="submission" date="2015-11" db="EMBL/GenBank/DDBJ databases">
        <title>De novo transcriptome assembly of four potential Pierce s Disease insect vectors from Arizona vineyards.</title>
        <authorList>
            <person name="Tassone E.E."/>
        </authorList>
    </citation>
    <scope>NUCLEOTIDE SEQUENCE</scope>
</reference>
<dbReference type="PANTHER" id="PTHR12990">
    <property type="entry name" value="ARMET-LIKE PROTEIN"/>
    <property type="match status" value="1"/>
</dbReference>
<evidence type="ECO:0000256" key="6">
    <source>
        <dbReference type="ARBA" id="ARBA00023157"/>
    </source>
</evidence>